<comment type="similarity">
    <text evidence="1">Belongs to the peptidase C14A family.</text>
</comment>
<dbReference type="Gene3D" id="3.40.50.1460">
    <property type="match status" value="1"/>
</dbReference>
<dbReference type="Proteomes" id="UP000269157">
    <property type="component" value="Unassembled WGS sequence"/>
</dbReference>
<dbReference type="EMBL" id="RCCE01000008">
    <property type="protein sequence ID" value="RLJ36301.1"/>
    <property type="molecule type" value="Genomic_DNA"/>
</dbReference>
<dbReference type="InterPro" id="IPR015917">
    <property type="entry name" value="Pept_C14A"/>
</dbReference>
<dbReference type="InterPro" id="IPR001309">
    <property type="entry name" value="Pept_C14_p20"/>
</dbReference>
<dbReference type="PANTHER" id="PTHR22576">
    <property type="entry name" value="MUCOSA ASSOCIATED LYMPHOID TISSUE LYMPHOMA TRANSLOCATION PROTEIN 1/PARACASPASE"/>
    <property type="match status" value="1"/>
</dbReference>
<evidence type="ECO:0000313" key="5">
    <source>
        <dbReference type="Proteomes" id="UP000269157"/>
    </source>
</evidence>
<dbReference type="PROSITE" id="PS50208">
    <property type="entry name" value="CASPASE_P20"/>
    <property type="match status" value="1"/>
</dbReference>
<evidence type="ECO:0000313" key="4">
    <source>
        <dbReference type="EMBL" id="RLJ36301.1"/>
    </source>
</evidence>
<accession>A0A497UYN6</accession>
<organism evidence="4 5">
    <name type="scientific">Litoreibacter meonggei</name>
    <dbReference type="NCBI Taxonomy" id="1049199"/>
    <lineage>
        <taxon>Bacteria</taxon>
        <taxon>Pseudomonadati</taxon>
        <taxon>Pseudomonadota</taxon>
        <taxon>Alphaproteobacteria</taxon>
        <taxon>Rhodobacterales</taxon>
        <taxon>Roseobacteraceae</taxon>
        <taxon>Litoreibacter</taxon>
    </lineage>
</organism>
<dbReference type="SUPFAM" id="SSF52129">
    <property type="entry name" value="Caspase-like"/>
    <property type="match status" value="1"/>
</dbReference>
<dbReference type="Pfam" id="PF00656">
    <property type="entry name" value="Peptidase_C14"/>
    <property type="match status" value="1"/>
</dbReference>
<proteinExistence type="inferred from homology"/>
<evidence type="ECO:0000259" key="3">
    <source>
        <dbReference type="PROSITE" id="PS50208"/>
    </source>
</evidence>
<dbReference type="SMART" id="SM00115">
    <property type="entry name" value="CASc"/>
    <property type="match status" value="1"/>
</dbReference>
<dbReference type="GO" id="GO:0006508">
    <property type="term" value="P:proteolysis"/>
    <property type="evidence" value="ECO:0007669"/>
    <property type="project" value="InterPro"/>
</dbReference>
<name>A0A497UYN6_9RHOB</name>
<feature type="domain" description="Caspase family p20" evidence="3">
    <location>
        <begin position="33"/>
        <end position="162"/>
    </location>
</feature>
<evidence type="ECO:0000256" key="2">
    <source>
        <dbReference type="SAM" id="MobiDB-lite"/>
    </source>
</evidence>
<reference evidence="4 5" key="1">
    <citation type="submission" date="2018-10" db="EMBL/GenBank/DDBJ databases">
        <title>Genomic Encyclopedia of Archaeal and Bacterial Type Strains, Phase II (KMG-II): from individual species to whole genera.</title>
        <authorList>
            <person name="Goeker M."/>
        </authorList>
    </citation>
    <scope>NUCLEOTIDE SEQUENCE [LARGE SCALE GENOMIC DNA]</scope>
    <source>
        <strain evidence="4 5">DSM 29466</strain>
    </source>
</reference>
<dbReference type="PANTHER" id="PTHR22576:SF37">
    <property type="entry name" value="MUCOSA-ASSOCIATED LYMPHOID TISSUE LYMPHOMA TRANSLOCATION PROTEIN 1"/>
    <property type="match status" value="1"/>
</dbReference>
<dbReference type="AlphaFoldDB" id="A0A497UYN6"/>
<dbReference type="OrthoDB" id="321999at2"/>
<dbReference type="GO" id="GO:0004197">
    <property type="term" value="F:cysteine-type endopeptidase activity"/>
    <property type="evidence" value="ECO:0007669"/>
    <property type="project" value="InterPro"/>
</dbReference>
<dbReference type="InterPro" id="IPR029030">
    <property type="entry name" value="Caspase-like_dom_sf"/>
</dbReference>
<gene>
    <name evidence="4" type="ORF">BCF46_3769</name>
</gene>
<feature type="region of interest" description="Disordered" evidence="2">
    <location>
        <begin position="651"/>
        <end position="671"/>
    </location>
</feature>
<evidence type="ECO:0000256" key="1">
    <source>
        <dbReference type="ARBA" id="ARBA00010134"/>
    </source>
</evidence>
<dbReference type="InterPro" id="IPR052039">
    <property type="entry name" value="Caspase-related_regulators"/>
</dbReference>
<dbReference type="RefSeq" id="WP_121028064.1">
    <property type="nucleotide sequence ID" value="NZ_RCCE01000008.1"/>
</dbReference>
<sequence length="671" mass="71811">MAHVFTKVGFLFERLIAIAVIAAFWLAGPVFAQDRLALIIGNSTYEAIPKLKNPQNDATAVGETLSALGFEVTLLTDATSDQFWLKLDDFVKRAETAETTLFYYSGHAFQLEGANYLVPVNAQLKSRQAIFDETWSLDGIIKRLQARNRQTLIFLDACRDSPLPQNMTANGGGLARLNTGIGTFVAFATEPGAVTFDGQGDNSPFTTALLNHLETPSISISDMMIRVRNEVEERTLRRQTPWDQSSLRAQFYFQPEYENAPTLTAADYEMLAQLDPKGRERFLALLAESGIAVDAPAELIEGESLELAVADENSLIFAAPIPASLPKEVPATSVEITEAIRPEDVAIVDDAGLIFTVPDVVKTSETAQATSGFAENVGPVVIELASLEQAPSNTLNRQTIDTFLPGSAPAATADGSVDIQNLEASSPSGSAAIASASGALSASTGGGALSATANSGRATALERAGTAIAARAQGEIVRVAALTSSTRSLPPSIFEAPTVTGREVLPDSDESRAILASIDPSLLEELSIPTEPGVEQPVLPEIDPEELASNVQTELSRLGCYRMRIDGDWGNGSRRSLTSYFLNKRIVPESLEPSLPLLRQLKSEGKVVCQVQVARAKPSVKKTTARKAVKKAAPKKTTTKKRTVRRISKPAAAATGTTKKRITKLSTGVFR</sequence>
<keyword evidence="5" id="KW-1185">Reference proteome</keyword>
<comment type="caution">
    <text evidence="4">The sequence shown here is derived from an EMBL/GenBank/DDBJ whole genome shotgun (WGS) entry which is preliminary data.</text>
</comment>
<dbReference type="InterPro" id="IPR011600">
    <property type="entry name" value="Pept_C14_caspase"/>
</dbReference>
<protein>
    <submittedName>
        <fullName evidence="4">Caspase domain-containing protein</fullName>
    </submittedName>
</protein>